<keyword evidence="2" id="KW-1185">Reference proteome</keyword>
<accession>A0AA38XPN7</accession>
<sequence>MTNLLSSRSAERHKLSASTIEVPNGISTKSLRGKGYTKAPKYRENQLTFDSFANMRLMRPTKTKKGHSLTSGGDSGAEAIGLHEPACLPVVQGPSRQCPTVSDRVTTKDIHIMAIFPQDGHKSTR</sequence>
<dbReference type="Proteomes" id="UP001172673">
    <property type="component" value="Unassembled WGS sequence"/>
</dbReference>
<gene>
    <name evidence="1" type="ORF">H2200_001018</name>
</gene>
<dbReference type="AlphaFoldDB" id="A0AA38XPN7"/>
<name>A0AA38XPN7_9EURO</name>
<evidence type="ECO:0000313" key="1">
    <source>
        <dbReference type="EMBL" id="KAJ9617297.1"/>
    </source>
</evidence>
<reference evidence="1" key="1">
    <citation type="submission" date="2022-10" db="EMBL/GenBank/DDBJ databases">
        <title>Culturing micro-colonial fungi from biological soil crusts in the Mojave desert and describing Neophaeococcomyces mojavensis, and introducing the new genera and species Taxawa tesnikishii.</title>
        <authorList>
            <person name="Kurbessoian T."/>
            <person name="Stajich J.E."/>
        </authorList>
    </citation>
    <scope>NUCLEOTIDE SEQUENCE</scope>
    <source>
        <strain evidence="1">TK_41</strain>
    </source>
</reference>
<dbReference type="EMBL" id="JAPDRK010000001">
    <property type="protein sequence ID" value="KAJ9617297.1"/>
    <property type="molecule type" value="Genomic_DNA"/>
</dbReference>
<comment type="caution">
    <text evidence="1">The sequence shown here is derived from an EMBL/GenBank/DDBJ whole genome shotgun (WGS) entry which is preliminary data.</text>
</comment>
<evidence type="ECO:0000313" key="2">
    <source>
        <dbReference type="Proteomes" id="UP001172673"/>
    </source>
</evidence>
<organism evidence="1 2">
    <name type="scientific">Cladophialophora chaetospira</name>
    <dbReference type="NCBI Taxonomy" id="386627"/>
    <lineage>
        <taxon>Eukaryota</taxon>
        <taxon>Fungi</taxon>
        <taxon>Dikarya</taxon>
        <taxon>Ascomycota</taxon>
        <taxon>Pezizomycotina</taxon>
        <taxon>Eurotiomycetes</taxon>
        <taxon>Chaetothyriomycetidae</taxon>
        <taxon>Chaetothyriales</taxon>
        <taxon>Herpotrichiellaceae</taxon>
        <taxon>Cladophialophora</taxon>
    </lineage>
</organism>
<protein>
    <submittedName>
        <fullName evidence="1">Uncharacterized protein</fullName>
    </submittedName>
</protein>
<proteinExistence type="predicted"/>